<gene>
    <name evidence="2" type="ORF">PLXY2_LOCUS16502</name>
</gene>
<dbReference type="AlphaFoldDB" id="A0A8S4GGS0"/>
<evidence type="ECO:0000256" key="1">
    <source>
        <dbReference type="SAM" id="MobiDB-lite"/>
    </source>
</evidence>
<accession>A0A8S4GGS0</accession>
<protein>
    <submittedName>
        <fullName evidence="2">(diamondback moth) hypothetical protein</fullName>
    </submittedName>
</protein>
<name>A0A8S4GGS0_PLUXY</name>
<sequence length="246" mass="27321">MRVAHTGARRKCVRLPIAQVRYRYLTSESTQTSQCSLQSYAAAETSASSYSTSLSSDTLFWDNDRSEAKSSPKIQYQSVHQQVKPKSWDNLTTKAFGGYGFGYGYLDTSAKHANRSKSHGRRESGRSTAQSHHEYAPAQDKRHAHAAYSRSHSHCAPTKSTESLVVVQKYPLEGGGGGSESRLACDCDRRRLPPRPRRALARLLHPAPGLPHARLQQEEGRQCQLRNHKALTINTPANSNNNFSAQ</sequence>
<proteinExistence type="predicted"/>
<feature type="compositionally biased region" description="Low complexity" evidence="1">
    <location>
        <begin position="146"/>
        <end position="156"/>
    </location>
</feature>
<organism evidence="2 3">
    <name type="scientific">Plutella xylostella</name>
    <name type="common">Diamondback moth</name>
    <name type="synonym">Plutella maculipennis</name>
    <dbReference type="NCBI Taxonomy" id="51655"/>
    <lineage>
        <taxon>Eukaryota</taxon>
        <taxon>Metazoa</taxon>
        <taxon>Ecdysozoa</taxon>
        <taxon>Arthropoda</taxon>
        <taxon>Hexapoda</taxon>
        <taxon>Insecta</taxon>
        <taxon>Pterygota</taxon>
        <taxon>Neoptera</taxon>
        <taxon>Endopterygota</taxon>
        <taxon>Lepidoptera</taxon>
        <taxon>Glossata</taxon>
        <taxon>Ditrysia</taxon>
        <taxon>Yponomeutoidea</taxon>
        <taxon>Plutellidae</taxon>
        <taxon>Plutella</taxon>
    </lineage>
</organism>
<evidence type="ECO:0000313" key="2">
    <source>
        <dbReference type="EMBL" id="CAG9138252.1"/>
    </source>
</evidence>
<keyword evidence="3" id="KW-1185">Reference proteome</keyword>
<feature type="region of interest" description="Disordered" evidence="1">
    <location>
        <begin position="112"/>
        <end position="161"/>
    </location>
</feature>
<feature type="compositionally biased region" description="Basic and acidic residues" evidence="1">
    <location>
        <begin position="121"/>
        <end position="141"/>
    </location>
</feature>
<evidence type="ECO:0000313" key="3">
    <source>
        <dbReference type="Proteomes" id="UP000653454"/>
    </source>
</evidence>
<dbReference type="EMBL" id="CAJHNJ030000522">
    <property type="protein sequence ID" value="CAG9138252.1"/>
    <property type="molecule type" value="Genomic_DNA"/>
</dbReference>
<comment type="caution">
    <text evidence="2">The sequence shown here is derived from an EMBL/GenBank/DDBJ whole genome shotgun (WGS) entry which is preliminary data.</text>
</comment>
<dbReference type="Proteomes" id="UP000653454">
    <property type="component" value="Unassembled WGS sequence"/>
</dbReference>
<reference evidence="2" key="1">
    <citation type="submission" date="2020-11" db="EMBL/GenBank/DDBJ databases">
        <authorList>
            <person name="Whiteford S."/>
        </authorList>
    </citation>
    <scope>NUCLEOTIDE SEQUENCE</scope>
</reference>